<dbReference type="CDD" id="cd05233">
    <property type="entry name" value="SDR_c"/>
    <property type="match status" value="1"/>
</dbReference>
<dbReference type="Pfam" id="PF13561">
    <property type="entry name" value="adh_short_C2"/>
    <property type="match status" value="1"/>
</dbReference>
<dbReference type="PRINTS" id="PR00081">
    <property type="entry name" value="GDHRDH"/>
</dbReference>
<comment type="similarity">
    <text evidence="1">Belongs to the short-chain dehydrogenases/reductases (SDR) family.</text>
</comment>
<dbReference type="PRINTS" id="PR00080">
    <property type="entry name" value="SDRFAMILY"/>
</dbReference>
<reference evidence="2" key="1">
    <citation type="journal article" date="2014" name="Int. J. Syst. Evol. Microbiol.">
        <title>Complete genome sequence of Corynebacterium casei LMG S-19264T (=DSM 44701T), isolated from a smear-ripened cheese.</title>
        <authorList>
            <consortium name="US DOE Joint Genome Institute (JGI-PGF)"/>
            <person name="Walter F."/>
            <person name="Albersmeier A."/>
            <person name="Kalinowski J."/>
            <person name="Ruckert C."/>
        </authorList>
    </citation>
    <scope>NUCLEOTIDE SEQUENCE</scope>
    <source>
        <strain evidence="2">CGMCC 1.6293</strain>
    </source>
</reference>
<gene>
    <name evidence="2" type="ORF">GCM10011534_37260</name>
</gene>
<reference evidence="2" key="2">
    <citation type="submission" date="2020-09" db="EMBL/GenBank/DDBJ databases">
        <authorList>
            <person name="Sun Q."/>
            <person name="Zhou Y."/>
        </authorList>
    </citation>
    <scope>NUCLEOTIDE SEQUENCE</scope>
    <source>
        <strain evidence="2">CGMCC 1.6293</strain>
    </source>
</reference>
<dbReference type="PANTHER" id="PTHR42760:SF122">
    <property type="entry name" value="NAD(P)-BINDING PROTEIN"/>
    <property type="match status" value="1"/>
</dbReference>
<dbReference type="SUPFAM" id="SSF51735">
    <property type="entry name" value="NAD(P)-binding Rossmann-fold domains"/>
    <property type="match status" value="1"/>
</dbReference>
<dbReference type="EMBL" id="BMLF01000003">
    <property type="protein sequence ID" value="GGM11742.1"/>
    <property type="molecule type" value="Genomic_DNA"/>
</dbReference>
<dbReference type="Proteomes" id="UP000649829">
    <property type="component" value="Unassembled WGS sequence"/>
</dbReference>
<dbReference type="GO" id="GO:0016616">
    <property type="term" value="F:oxidoreductase activity, acting on the CH-OH group of donors, NAD or NADP as acceptor"/>
    <property type="evidence" value="ECO:0007669"/>
    <property type="project" value="TreeGrafter"/>
</dbReference>
<proteinExistence type="inferred from homology"/>
<dbReference type="PROSITE" id="PS00061">
    <property type="entry name" value="ADH_SHORT"/>
    <property type="match status" value="1"/>
</dbReference>
<dbReference type="Gene3D" id="3.40.50.720">
    <property type="entry name" value="NAD(P)-binding Rossmann-like Domain"/>
    <property type="match status" value="1"/>
</dbReference>
<evidence type="ECO:0000313" key="3">
    <source>
        <dbReference type="Proteomes" id="UP000649829"/>
    </source>
</evidence>
<protein>
    <submittedName>
        <fullName evidence="2">Oxidoreductase</fullName>
    </submittedName>
</protein>
<evidence type="ECO:0000256" key="1">
    <source>
        <dbReference type="ARBA" id="ARBA00006484"/>
    </source>
</evidence>
<sequence>MTAVPSAFALDGRTAVVTGAGSRADGIGNGRAASILMARHGARVALIDENTDWAEATLRMIEDEGGSARVYTCNVTDEAACKDTIARVTEDLGAPGILVNNVGIGGPEGTALDVDMEAWDAAMAVNVSSMVLMSRACLPGMIAAGRGSIVNIASVAGILGGHPKLLYPTTKGAVVQMTRAMATHHGRDGVRVNCICPGMVHTPMVYARGMDDTLRTSRRNRSLLQVEGEGWDVGNAVAFLASDAARWITGVILPVDAGATAGRHRE</sequence>
<dbReference type="FunFam" id="3.40.50.720:FF:000084">
    <property type="entry name" value="Short-chain dehydrogenase reductase"/>
    <property type="match status" value="1"/>
</dbReference>
<dbReference type="InterPro" id="IPR002347">
    <property type="entry name" value="SDR_fam"/>
</dbReference>
<comment type="caution">
    <text evidence="2">The sequence shown here is derived from an EMBL/GenBank/DDBJ whole genome shotgun (WGS) entry which is preliminary data.</text>
</comment>
<accession>A0A917T5D1</accession>
<dbReference type="RefSeq" id="WP_028288362.1">
    <property type="nucleotide sequence ID" value="NZ_BMLF01000003.1"/>
</dbReference>
<name>A0A917T5D1_9RHOB</name>
<dbReference type="InterPro" id="IPR020904">
    <property type="entry name" value="Sc_DH/Rdtase_CS"/>
</dbReference>
<dbReference type="AlphaFoldDB" id="A0A917T5D1"/>
<dbReference type="InterPro" id="IPR036291">
    <property type="entry name" value="NAD(P)-bd_dom_sf"/>
</dbReference>
<keyword evidence="3" id="KW-1185">Reference proteome</keyword>
<evidence type="ECO:0000313" key="2">
    <source>
        <dbReference type="EMBL" id="GGM11742.1"/>
    </source>
</evidence>
<dbReference type="GO" id="GO:0048038">
    <property type="term" value="F:quinone binding"/>
    <property type="evidence" value="ECO:0007669"/>
    <property type="project" value="TreeGrafter"/>
</dbReference>
<dbReference type="GO" id="GO:0006633">
    <property type="term" value="P:fatty acid biosynthetic process"/>
    <property type="evidence" value="ECO:0007669"/>
    <property type="project" value="TreeGrafter"/>
</dbReference>
<organism evidence="2 3">
    <name type="scientific">Pseudooceanicola nanhaiensis</name>
    <dbReference type="NCBI Taxonomy" id="375761"/>
    <lineage>
        <taxon>Bacteria</taxon>
        <taxon>Pseudomonadati</taxon>
        <taxon>Pseudomonadota</taxon>
        <taxon>Alphaproteobacteria</taxon>
        <taxon>Rhodobacterales</taxon>
        <taxon>Paracoccaceae</taxon>
        <taxon>Pseudooceanicola</taxon>
    </lineage>
</organism>
<dbReference type="PANTHER" id="PTHR42760">
    <property type="entry name" value="SHORT-CHAIN DEHYDROGENASES/REDUCTASES FAMILY MEMBER"/>
    <property type="match status" value="1"/>
</dbReference>